<dbReference type="InterPro" id="IPR011641">
    <property type="entry name" value="Tyr-kin_ephrin_A/B_rcpt-like"/>
</dbReference>
<evidence type="ECO:0000256" key="1">
    <source>
        <dbReference type="ARBA" id="ARBA00022659"/>
    </source>
</evidence>
<evidence type="ECO:0000256" key="6">
    <source>
        <dbReference type="SAM" id="Phobius"/>
    </source>
</evidence>
<dbReference type="Proteomes" id="UP000001554">
    <property type="component" value="Chromosome 12"/>
</dbReference>
<sequence>MGTPLYCSVLFIIVIVFGAKSSLSCGPSCSSSNCRWSSWSSWTSCSASCGNSGTQSRQRRVIQQASCGGSCHGSSWQSRQCNRFCYNGGSLQTYGCNCVVGYEGSCCQTRVTCTRLSAPAYGYIRNNGNTYGTTVTFSCQTGYELRGSSSRTCRSDHRWSGSQPSCHRITCSALPALANGVATNGQYYGDTVTFSCNQGYELEGTTSLTCQLDKTWSGLMPRCIKITCQPDLPVPNNGSKTCSEGNRFQSTCIFSCQLGFRRVGPETRTCEHTGQWTNGTETWCEEIICFPLEKPAGGDVSPSVCTSQPVAAGSICTASCFTGFTLSGNPTAVCSYEGEWYPSVLDVNCTAITCNQLDPPPDIVVEPENCTLSEASFLDNCTFFCIPGYSHKNGPDVMETTCSASAGQHNGGWTVPITDMDCQDSMDPVCQSCPEDVSVFSANRELAIDWNEPTWLDNSGNITDIFRSHYPGSLFYWGAPQLVYYIARDNAGNKGFCNFTVIVKQHACPYQAPPQNGAIACDTWLGGQFCSVSCNRDFDFAREPESLYYCRQEAEGGTWSPFLPGFHEFIFPWPDCTRRMQPAAAIGLQLQYYSFDCNVDTEEIRQNFITQMRQLNFLAQGFCMDADCNIDNVEVSCGMASTTRSKRQASSVINVDFDVVIIRKNNSDNTSSDDLTSHLENLVMNIQAGVAHGDFNISSGNITIVPIPDSFTEITGVVLRCSHGQVLKNSTCLSCPAGTYTNTTVCKDCPMGFYQEKEAQEVCLPCPNGTTTHFPRGTSITQCREFCKQGTQFDRTTATCRNVSEVSTTPAMDEVTYEQTDNNACDEIENCLQPAHFTNLSSEQQALLLGGALICVVMVAAGFVMALKCKKKRKISPYSIETEVQAETAKAKEVAA</sequence>
<evidence type="ECO:0000313" key="10">
    <source>
        <dbReference type="Proteomes" id="UP000001554"/>
    </source>
</evidence>
<evidence type="ECO:0000259" key="9">
    <source>
        <dbReference type="PROSITE" id="PS50923"/>
    </source>
</evidence>
<evidence type="ECO:0000256" key="2">
    <source>
        <dbReference type="ARBA" id="ARBA00022737"/>
    </source>
</evidence>
<dbReference type="Gene3D" id="2.10.50.10">
    <property type="entry name" value="Tumor Necrosis Factor Receptor, subunit A, domain 2"/>
    <property type="match status" value="1"/>
</dbReference>
<keyword evidence="4" id="KW-0325">Glycoprotein</keyword>
<dbReference type="Pfam" id="PF00090">
    <property type="entry name" value="TSP_1"/>
    <property type="match status" value="1"/>
</dbReference>
<dbReference type="Pfam" id="PF07699">
    <property type="entry name" value="Ephrin_rec_like"/>
    <property type="match status" value="1"/>
</dbReference>
<evidence type="ECO:0000256" key="4">
    <source>
        <dbReference type="ARBA" id="ARBA00023180"/>
    </source>
</evidence>
<keyword evidence="6" id="KW-1133">Transmembrane helix</keyword>
<evidence type="ECO:0000313" key="11">
    <source>
        <dbReference type="RefSeq" id="XP_035692615.1"/>
    </source>
</evidence>
<evidence type="ECO:0000256" key="5">
    <source>
        <dbReference type="PROSITE-ProRule" id="PRU00302"/>
    </source>
</evidence>
<keyword evidence="2" id="KW-0677">Repeat</keyword>
<proteinExistence type="predicted"/>
<reference evidence="11" key="2">
    <citation type="submission" date="2025-08" db="UniProtKB">
        <authorList>
            <consortium name="RefSeq"/>
        </authorList>
    </citation>
    <scope>IDENTIFICATION</scope>
    <source>
        <strain evidence="11">S238N-H82</strain>
        <tissue evidence="11">Testes</tissue>
    </source>
</reference>
<keyword evidence="6" id="KW-0472">Membrane</keyword>
<accession>A0A9J7N7G3</accession>
<dbReference type="OMA" id="PCAENEY"/>
<dbReference type="InterPro" id="IPR035976">
    <property type="entry name" value="Sushi/SCR/CCP_sf"/>
</dbReference>
<evidence type="ECO:0000256" key="7">
    <source>
        <dbReference type="SAM" id="SignalP"/>
    </source>
</evidence>
<dbReference type="PANTHER" id="PTHR19325:SF567">
    <property type="entry name" value="SUSHI, VON WILLEBRAND FACTOR TYPE A, EGF AND PENTRAXIN DOMAIN-CONTAINING PROTEIN 1-LIKE"/>
    <property type="match status" value="1"/>
</dbReference>
<keyword evidence="7" id="KW-0732">Signal</keyword>
<evidence type="ECO:0000256" key="3">
    <source>
        <dbReference type="ARBA" id="ARBA00023157"/>
    </source>
</evidence>
<dbReference type="PROSITE" id="PS50825">
    <property type="entry name" value="HYR"/>
    <property type="match status" value="1"/>
</dbReference>
<feature type="disulfide bond" evidence="5">
    <location>
        <begin position="196"/>
        <end position="223"/>
    </location>
</feature>
<feature type="domain" description="Sushi" evidence="9">
    <location>
        <begin position="287"/>
        <end position="351"/>
    </location>
</feature>
<dbReference type="SMART" id="SM00032">
    <property type="entry name" value="CCP"/>
    <property type="match status" value="6"/>
</dbReference>
<feature type="domain" description="Sushi" evidence="9">
    <location>
        <begin position="111"/>
        <end position="168"/>
    </location>
</feature>
<feature type="disulfide bond" evidence="5">
    <location>
        <begin position="139"/>
        <end position="166"/>
    </location>
</feature>
<keyword evidence="10" id="KW-1185">Reference proteome</keyword>
<keyword evidence="1 5" id="KW-0768">Sushi</keyword>
<dbReference type="AlphaFoldDB" id="A0A9J7N7G3"/>
<keyword evidence="6" id="KW-0812">Transmembrane</keyword>
<dbReference type="SMART" id="SM00209">
    <property type="entry name" value="TSP1"/>
    <property type="match status" value="1"/>
</dbReference>
<comment type="caution">
    <text evidence="5">Lacks conserved residue(s) required for the propagation of feature annotation.</text>
</comment>
<dbReference type="PROSITE" id="PS50923">
    <property type="entry name" value="SUSHI"/>
    <property type="match status" value="4"/>
</dbReference>
<dbReference type="Pfam" id="PF00084">
    <property type="entry name" value="Sushi"/>
    <property type="match status" value="4"/>
</dbReference>
<dbReference type="InterPro" id="IPR000436">
    <property type="entry name" value="Sushi_SCR_CCP_dom"/>
</dbReference>
<dbReference type="SUPFAM" id="SSF82895">
    <property type="entry name" value="TSP-1 type 1 repeat"/>
    <property type="match status" value="1"/>
</dbReference>
<dbReference type="KEGG" id="bfo:118427085"/>
<reference evidence="10" key="1">
    <citation type="journal article" date="2020" name="Nat. Ecol. Evol.">
        <title>Deeply conserved synteny resolves early events in vertebrate evolution.</title>
        <authorList>
            <person name="Simakov O."/>
            <person name="Marletaz F."/>
            <person name="Yue J.X."/>
            <person name="O'Connell B."/>
            <person name="Jenkins J."/>
            <person name="Brandt A."/>
            <person name="Calef R."/>
            <person name="Tung C.H."/>
            <person name="Huang T.K."/>
            <person name="Schmutz J."/>
            <person name="Satoh N."/>
            <person name="Yu J.K."/>
            <person name="Putnam N.H."/>
            <person name="Green R.E."/>
            <person name="Rokhsar D.S."/>
        </authorList>
    </citation>
    <scope>NUCLEOTIDE SEQUENCE [LARGE SCALE GENOMIC DNA]</scope>
    <source>
        <strain evidence="10">S238N-H82</strain>
    </source>
</reference>
<dbReference type="InterPro" id="IPR036383">
    <property type="entry name" value="TSP1_rpt_sf"/>
</dbReference>
<dbReference type="SMART" id="SM01411">
    <property type="entry name" value="Ephrin_rec_like"/>
    <property type="match status" value="1"/>
</dbReference>
<feature type="domain" description="Sushi" evidence="9">
    <location>
        <begin position="169"/>
        <end position="225"/>
    </location>
</feature>
<dbReference type="InterPro" id="IPR009030">
    <property type="entry name" value="Growth_fac_rcpt_cys_sf"/>
</dbReference>
<keyword evidence="3 5" id="KW-1015">Disulfide bond</keyword>
<organism evidence="10 11">
    <name type="scientific">Branchiostoma floridae</name>
    <name type="common">Florida lancelet</name>
    <name type="synonym">Amphioxus</name>
    <dbReference type="NCBI Taxonomy" id="7739"/>
    <lineage>
        <taxon>Eukaryota</taxon>
        <taxon>Metazoa</taxon>
        <taxon>Chordata</taxon>
        <taxon>Cephalochordata</taxon>
        <taxon>Leptocardii</taxon>
        <taxon>Amphioxiformes</taxon>
        <taxon>Branchiostomatidae</taxon>
        <taxon>Branchiostoma</taxon>
    </lineage>
</organism>
<dbReference type="CDD" id="cd00033">
    <property type="entry name" value="CCP"/>
    <property type="match status" value="4"/>
</dbReference>
<dbReference type="Gene3D" id="2.10.70.10">
    <property type="entry name" value="Complement Module, domain 1"/>
    <property type="match status" value="5"/>
</dbReference>
<protein>
    <submittedName>
        <fullName evidence="11">Sushi, von Willebrand factor type A, EGF and pentraxin domain-containing protein 1-like</fullName>
    </submittedName>
</protein>
<dbReference type="SUPFAM" id="SSF57184">
    <property type="entry name" value="Growth factor receptor domain"/>
    <property type="match status" value="1"/>
</dbReference>
<evidence type="ECO:0000259" key="8">
    <source>
        <dbReference type="PROSITE" id="PS50825"/>
    </source>
</evidence>
<name>A0A9J7N7G3_BRAFL</name>
<dbReference type="Gene3D" id="2.20.100.10">
    <property type="entry name" value="Thrombospondin type-1 (TSP1) repeat"/>
    <property type="match status" value="1"/>
</dbReference>
<dbReference type="InterPro" id="IPR003410">
    <property type="entry name" value="HYR_dom"/>
</dbReference>
<dbReference type="PANTHER" id="PTHR19325">
    <property type="entry name" value="COMPLEMENT COMPONENT-RELATED SUSHI DOMAIN-CONTAINING"/>
    <property type="match status" value="1"/>
</dbReference>
<dbReference type="InterPro" id="IPR000884">
    <property type="entry name" value="TSP1_rpt"/>
</dbReference>
<feature type="transmembrane region" description="Helical" evidence="6">
    <location>
        <begin position="846"/>
        <end position="867"/>
    </location>
</feature>
<dbReference type="RefSeq" id="XP_035692615.1">
    <property type="nucleotide sequence ID" value="XM_035836722.1"/>
</dbReference>
<dbReference type="GeneID" id="118427085"/>
<dbReference type="SUPFAM" id="SSF57535">
    <property type="entry name" value="Complement control module/SCR domain"/>
    <property type="match status" value="5"/>
</dbReference>
<dbReference type="Pfam" id="PF02494">
    <property type="entry name" value="HYR"/>
    <property type="match status" value="1"/>
</dbReference>
<feature type="domain" description="Sushi" evidence="9">
    <location>
        <begin position="226"/>
        <end position="286"/>
    </location>
</feature>
<feature type="signal peptide" evidence="7">
    <location>
        <begin position="1"/>
        <end position="21"/>
    </location>
</feature>
<dbReference type="InterPro" id="IPR050350">
    <property type="entry name" value="Compl-Cell_Adhes-Reg"/>
</dbReference>
<dbReference type="PROSITE" id="PS50092">
    <property type="entry name" value="TSP1"/>
    <property type="match status" value="1"/>
</dbReference>
<dbReference type="OrthoDB" id="406096at2759"/>
<gene>
    <name evidence="11" type="primary">LOC118427085</name>
</gene>
<feature type="chain" id="PRO_5039902574" evidence="7">
    <location>
        <begin position="22"/>
        <end position="896"/>
    </location>
</feature>
<feature type="domain" description="HYR" evidence="8">
    <location>
        <begin position="423"/>
        <end position="505"/>
    </location>
</feature>